<dbReference type="CDD" id="cd07895">
    <property type="entry name" value="Adenylation_mRNA_capping"/>
    <property type="match status" value="1"/>
</dbReference>
<evidence type="ECO:0000256" key="15">
    <source>
        <dbReference type="ARBA" id="ARBA00047082"/>
    </source>
</evidence>
<dbReference type="InterPro" id="IPR051029">
    <property type="entry name" value="mRNA_Capping_Enz/RNA_Phosphat"/>
</dbReference>
<evidence type="ECO:0000256" key="13">
    <source>
        <dbReference type="ARBA" id="ARBA00030702"/>
    </source>
</evidence>
<evidence type="ECO:0000259" key="18">
    <source>
        <dbReference type="Pfam" id="PF01331"/>
    </source>
</evidence>
<feature type="domain" description="mRNA capping enzyme adenylation" evidence="18">
    <location>
        <begin position="39"/>
        <end position="233"/>
    </location>
</feature>
<dbReference type="GO" id="GO:0004484">
    <property type="term" value="F:mRNA guanylyltransferase activity"/>
    <property type="evidence" value="ECO:0007669"/>
    <property type="project" value="UniProtKB-EC"/>
</dbReference>
<dbReference type="SUPFAM" id="SSF50249">
    <property type="entry name" value="Nucleic acid-binding proteins"/>
    <property type="match status" value="1"/>
</dbReference>
<protein>
    <recommendedName>
        <fullName evidence="4 16">mRNA-capping enzyme subunit alpha</fullName>
        <ecNumber evidence="3 16">2.7.7.50</ecNumber>
    </recommendedName>
    <alternativeName>
        <fullName evidence="12 16">GTP--RNA guanylyltransferase</fullName>
    </alternativeName>
    <alternativeName>
        <fullName evidence="13 16">mRNA guanylyltransferase</fullName>
    </alternativeName>
</protein>
<dbReference type="InterPro" id="IPR013846">
    <property type="entry name" value="mRNA_cap_enzyme_C"/>
</dbReference>
<evidence type="ECO:0000256" key="7">
    <source>
        <dbReference type="ARBA" id="ARBA00022695"/>
    </source>
</evidence>
<organism evidence="20 21">
    <name type="scientific">Cylindrobasidium torrendii FP15055 ss-10</name>
    <dbReference type="NCBI Taxonomy" id="1314674"/>
    <lineage>
        <taxon>Eukaryota</taxon>
        <taxon>Fungi</taxon>
        <taxon>Dikarya</taxon>
        <taxon>Basidiomycota</taxon>
        <taxon>Agaricomycotina</taxon>
        <taxon>Agaricomycetes</taxon>
        <taxon>Agaricomycetidae</taxon>
        <taxon>Agaricales</taxon>
        <taxon>Marasmiineae</taxon>
        <taxon>Physalacriaceae</taxon>
        <taxon>Cylindrobasidium</taxon>
    </lineage>
</organism>
<dbReference type="InterPro" id="IPR017075">
    <property type="entry name" value="mRNA_cap_enzyme_alpha"/>
</dbReference>
<comment type="similarity">
    <text evidence="2 16">Belongs to the eukaryotic GTase family.</text>
</comment>
<evidence type="ECO:0000256" key="12">
    <source>
        <dbReference type="ARBA" id="ARBA00029909"/>
    </source>
</evidence>
<dbReference type="GO" id="GO:0006370">
    <property type="term" value="P:7-methylguanosine mRNA capping"/>
    <property type="evidence" value="ECO:0007669"/>
    <property type="project" value="UniProtKB-KW"/>
</dbReference>
<evidence type="ECO:0000313" key="20">
    <source>
        <dbReference type="EMBL" id="KIY63048.1"/>
    </source>
</evidence>
<accession>A0A0D7AXF0</accession>
<dbReference type="InterPro" id="IPR012340">
    <property type="entry name" value="NA-bd_OB-fold"/>
</dbReference>
<dbReference type="Gene3D" id="3.30.470.30">
    <property type="entry name" value="DNA ligase/mRNA capping enzyme"/>
    <property type="match status" value="1"/>
</dbReference>
<evidence type="ECO:0000256" key="11">
    <source>
        <dbReference type="ARBA" id="ARBA00023242"/>
    </source>
</evidence>
<evidence type="ECO:0000256" key="17">
    <source>
        <dbReference type="PIRSR" id="PIRSR036959-1"/>
    </source>
</evidence>
<evidence type="ECO:0000256" key="16">
    <source>
        <dbReference type="PIRNR" id="PIRNR036959"/>
    </source>
</evidence>
<dbReference type="Proteomes" id="UP000054007">
    <property type="component" value="Unassembled WGS sequence"/>
</dbReference>
<keyword evidence="9 16" id="KW-0506">mRNA capping</keyword>
<comment type="subunit">
    <text evidence="15">Heterodimer. The mRNA-capping enzyme is composed of two separate chains alpha and beta, respectively a mRNA guanylyltransferase and an mRNA 5'-triphosphate monophosphatase.</text>
</comment>
<keyword evidence="6 16" id="KW-0808">Transferase</keyword>
<name>A0A0D7AXF0_9AGAR</name>
<evidence type="ECO:0000256" key="8">
    <source>
        <dbReference type="ARBA" id="ARBA00022741"/>
    </source>
</evidence>
<evidence type="ECO:0000256" key="14">
    <source>
        <dbReference type="ARBA" id="ARBA00044624"/>
    </source>
</evidence>
<evidence type="ECO:0000256" key="10">
    <source>
        <dbReference type="ARBA" id="ARBA00023134"/>
    </source>
</evidence>
<dbReference type="GO" id="GO:0005525">
    <property type="term" value="F:GTP binding"/>
    <property type="evidence" value="ECO:0007669"/>
    <property type="project" value="UniProtKB-KW"/>
</dbReference>
<keyword evidence="10 16" id="KW-0342">GTP-binding</keyword>
<feature type="active site" description="N6-GMP-lysine intermediate" evidence="17">
    <location>
        <position position="61"/>
    </location>
</feature>
<evidence type="ECO:0000256" key="4">
    <source>
        <dbReference type="ARBA" id="ARBA00019171"/>
    </source>
</evidence>
<evidence type="ECO:0000256" key="6">
    <source>
        <dbReference type="ARBA" id="ARBA00022679"/>
    </source>
</evidence>
<dbReference type="SUPFAM" id="SSF56091">
    <property type="entry name" value="DNA ligase/mRNA capping enzyme, catalytic domain"/>
    <property type="match status" value="1"/>
</dbReference>
<dbReference type="OrthoDB" id="200924at2759"/>
<comment type="catalytic activity">
    <reaction evidence="14">
        <text>a 5'-end diphospho-ribonucleoside in mRNA + GTP + H(+) = a 5'-end (5'-triphosphoguanosine)-ribonucleoside in mRNA + diphosphate</text>
        <dbReference type="Rhea" id="RHEA:67012"/>
        <dbReference type="Rhea" id="RHEA-COMP:17165"/>
        <dbReference type="Rhea" id="RHEA-COMP:17166"/>
        <dbReference type="ChEBI" id="CHEBI:15378"/>
        <dbReference type="ChEBI" id="CHEBI:33019"/>
        <dbReference type="ChEBI" id="CHEBI:37565"/>
        <dbReference type="ChEBI" id="CHEBI:167616"/>
        <dbReference type="ChEBI" id="CHEBI:167617"/>
        <dbReference type="EC" id="2.7.7.50"/>
    </reaction>
    <physiologicalReaction direction="left-to-right" evidence="14">
        <dbReference type="Rhea" id="RHEA:67013"/>
    </physiologicalReaction>
</comment>
<evidence type="ECO:0000256" key="2">
    <source>
        <dbReference type="ARBA" id="ARBA00010237"/>
    </source>
</evidence>
<comment type="subcellular location">
    <subcellularLocation>
        <location evidence="1 16">Nucleus</location>
    </subcellularLocation>
</comment>
<sequence>MSIEIPGRRVESNCPQELYLKSNVARLCLLTNERFPGSQPVSFLSRDLDKLEKDDYWVCEKSDGVRVLLFICSNGDGTQDAYLIDRHNEYYMLSGLFLPHYADMKRPLGNTIVDGELVNDKDPQTGQTTLRYLAFDCLVADEQNIMNKTLDKRYGRLSEWLYRPYSKMIQEHPHMRAGLPFEIKVKQIKSSYNAEQVFTVDIPALHHESDGLIYTCVNAPYSPGTDTNIMKWKPASENSIDFKLELRFPPLANNPSKPDFYAKPVFVLHQWNGGDRYERYDTMYVEDDEWERLKESGEQLDDRVVEVRWDGSVPGWRMMRFRDDKPHGNHRNTVEAVLESIQDGVEKDVLLARGNAIRNAWKARMAQPKPPPPPPPKKIGDLKVLLKYGPLQTSPWSRVAGPDVVFGMTR</sequence>
<dbReference type="AlphaFoldDB" id="A0A0D7AXF0"/>
<evidence type="ECO:0000256" key="5">
    <source>
        <dbReference type="ARBA" id="ARBA00022664"/>
    </source>
</evidence>
<evidence type="ECO:0000256" key="9">
    <source>
        <dbReference type="ARBA" id="ARBA00023042"/>
    </source>
</evidence>
<dbReference type="Pfam" id="PF03919">
    <property type="entry name" value="mRNA_cap_C"/>
    <property type="match status" value="1"/>
</dbReference>
<evidence type="ECO:0000313" key="21">
    <source>
        <dbReference type="Proteomes" id="UP000054007"/>
    </source>
</evidence>
<gene>
    <name evidence="20" type="ORF">CYLTODRAFT_438709</name>
</gene>
<dbReference type="STRING" id="1314674.A0A0D7AXF0"/>
<keyword evidence="5 16" id="KW-0507">mRNA processing</keyword>
<dbReference type="EC" id="2.7.7.50" evidence="3 16"/>
<keyword evidence="7 16" id="KW-0548">Nucleotidyltransferase</keyword>
<dbReference type="PANTHER" id="PTHR10367:SF17">
    <property type="entry name" value="MRNA-CAPPING ENZYME"/>
    <property type="match status" value="1"/>
</dbReference>
<keyword evidence="8 16" id="KW-0547">Nucleotide-binding</keyword>
<proteinExistence type="inferred from homology"/>
<evidence type="ECO:0000259" key="19">
    <source>
        <dbReference type="Pfam" id="PF03919"/>
    </source>
</evidence>
<dbReference type="InterPro" id="IPR001339">
    <property type="entry name" value="mRNA_cap_enzyme_adenylation"/>
</dbReference>
<reference evidence="20 21" key="1">
    <citation type="journal article" date="2015" name="Fungal Genet. Biol.">
        <title>Evolution of novel wood decay mechanisms in Agaricales revealed by the genome sequences of Fistulina hepatica and Cylindrobasidium torrendii.</title>
        <authorList>
            <person name="Floudas D."/>
            <person name="Held B.W."/>
            <person name="Riley R."/>
            <person name="Nagy L.G."/>
            <person name="Koehler G."/>
            <person name="Ransdell A.S."/>
            <person name="Younus H."/>
            <person name="Chow J."/>
            <person name="Chiniquy J."/>
            <person name="Lipzen A."/>
            <person name="Tritt A."/>
            <person name="Sun H."/>
            <person name="Haridas S."/>
            <person name="LaButti K."/>
            <person name="Ohm R.A."/>
            <person name="Kues U."/>
            <person name="Blanchette R.A."/>
            <person name="Grigoriev I.V."/>
            <person name="Minto R.E."/>
            <person name="Hibbett D.S."/>
        </authorList>
    </citation>
    <scope>NUCLEOTIDE SEQUENCE [LARGE SCALE GENOMIC DNA]</scope>
    <source>
        <strain evidence="20 21">FP15055 ss-10</strain>
    </source>
</reference>
<feature type="domain" description="mRNA capping enzyme C-terminal" evidence="19">
    <location>
        <begin position="237"/>
        <end position="351"/>
    </location>
</feature>
<comment type="function">
    <text evidence="16">Second step of mRNA capping. Transfer of the GMP moiety of GTP to the 5'-end of RNA via an enzyme-GMP covalent reaction intermediate.</text>
</comment>
<dbReference type="PIRSF" id="PIRSF036959">
    <property type="entry name" value="mRNA_cap_alpha"/>
    <property type="match status" value="1"/>
</dbReference>
<dbReference type="GO" id="GO:0005524">
    <property type="term" value="F:ATP binding"/>
    <property type="evidence" value="ECO:0007669"/>
    <property type="project" value="InterPro"/>
</dbReference>
<dbReference type="Gene3D" id="2.40.50.140">
    <property type="entry name" value="Nucleic acid-binding proteins"/>
    <property type="match status" value="1"/>
</dbReference>
<keyword evidence="11 16" id="KW-0539">Nucleus</keyword>
<dbReference type="Pfam" id="PF01331">
    <property type="entry name" value="mRNA_cap_enzyme"/>
    <property type="match status" value="1"/>
</dbReference>
<keyword evidence="21" id="KW-1185">Reference proteome</keyword>
<dbReference type="PANTHER" id="PTHR10367">
    <property type="entry name" value="MRNA-CAPPING ENZYME"/>
    <property type="match status" value="1"/>
</dbReference>
<dbReference type="EMBL" id="KN880725">
    <property type="protein sequence ID" value="KIY63048.1"/>
    <property type="molecule type" value="Genomic_DNA"/>
</dbReference>
<evidence type="ECO:0000256" key="3">
    <source>
        <dbReference type="ARBA" id="ARBA00012475"/>
    </source>
</evidence>
<dbReference type="GO" id="GO:0031533">
    <property type="term" value="C:mRNA capping enzyme complex"/>
    <property type="evidence" value="ECO:0007669"/>
    <property type="project" value="InterPro"/>
</dbReference>
<evidence type="ECO:0000256" key="1">
    <source>
        <dbReference type="ARBA" id="ARBA00004123"/>
    </source>
</evidence>